<dbReference type="SUPFAM" id="SSF52266">
    <property type="entry name" value="SGNH hydrolase"/>
    <property type="match status" value="1"/>
</dbReference>
<dbReference type="Gene3D" id="3.40.50.1110">
    <property type="entry name" value="SGNH hydrolase"/>
    <property type="match status" value="1"/>
</dbReference>
<dbReference type="Pfam" id="PF13472">
    <property type="entry name" value="Lipase_GDSL_2"/>
    <property type="match status" value="1"/>
</dbReference>
<dbReference type="GO" id="GO:0016788">
    <property type="term" value="F:hydrolase activity, acting on ester bonds"/>
    <property type="evidence" value="ECO:0007669"/>
    <property type="project" value="UniProtKB-ARBA"/>
</dbReference>
<organism evidence="2">
    <name type="scientific">uncultured Sphingomonas sp</name>
    <dbReference type="NCBI Taxonomy" id="158754"/>
    <lineage>
        <taxon>Bacteria</taxon>
        <taxon>Pseudomonadati</taxon>
        <taxon>Pseudomonadota</taxon>
        <taxon>Alphaproteobacteria</taxon>
        <taxon>Sphingomonadales</taxon>
        <taxon>Sphingomonadaceae</taxon>
        <taxon>Sphingomonas</taxon>
        <taxon>environmental samples</taxon>
    </lineage>
</organism>
<name>A0A6J4S3S4_9SPHN</name>
<dbReference type="InterPro" id="IPR036514">
    <property type="entry name" value="SGNH_hydro_sf"/>
</dbReference>
<dbReference type="EMBL" id="CADCVY010000004">
    <property type="protein sequence ID" value="CAA9488020.1"/>
    <property type="molecule type" value="Genomic_DNA"/>
</dbReference>
<reference evidence="2" key="1">
    <citation type="submission" date="2020-02" db="EMBL/GenBank/DDBJ databases">
        <authorList>
            <person name="Meier V. D."/>
        </authorList>
    </citation>
    <scope>NUCLEOTIDE SEQUENCE</scope>
    <source>
        <strain evidence="2">AVDCRST_MAG44</strain>
    </source>
</reference>
<protein>
    <recommendedName>
        <fullName evidence="1">SGNH hydrolase-type esterase domain-containing protein</fullName>
    </recommendedName>
</protein>
<dbReference type="InterPro" id="IPR013830">
    <property type="entry name" value="SGNH_hydro"/>
</dbReference>
<evidence type="ECO:0000313" key="2">
    <source>
        <dbReference type="EMBL" id="CAA9488020.1"/>
    </source>
</evidence>
<sequence length="210" mass="22326">MTGHIVLLGDSIFDNAAYVGGAPDVVRQLRRRLPGDWRASLLAVDGAVVDSVQRQLGGVPADASLLVVSVGGNDALGEAHLLERRTGSVGEGLMILVEAQSRFARRYDAMLEAVAARGLPTAVCTIYDADFPPPEGQLIRAGLTLFNDVITRAAFARRLPLIDLRLICNEPSDYANPIEPSEQGGDKIAAAIARLAVERPAGQRSVVFAD</sequence>
<gene>
    <name evidence="2" type="ORF">AVDCRST_MAG44-65</name>
</gene>
<evidence type="ECO:0000259" key="1">
    <source>
        <dbReference type="Pfam" id="PF13472"/>
    </source>
</evidence>
<accession>A0A6J4S3S4</accession>
<dbReference type="AlphaFoldDB" id="A0A6J4S3S4"/>
<dbReference type="CDD" id="cd00229">
    <property type="entry name" value="SGNH_hydrolase"/>
    <property type="match status" value="1"/>
</dbReference>
<feature type="domain" description="SGNH hydrolase-type esterase" evidence="1">
    <location>
        <begin position="7"/>
        <end position="173"/>
    </location>
</feature>
<proteinExistence type="predicted"/>